<evidence type="ECO:0000313" key="1">
    <source>
        <dbReference type="EMBL" id="GMK58351.1"/>
    </source>
</evidence>
<gene>
    <name evidence="1" type="ORF">CspeluHIS016_0503830</name>
</gene>
<comment type="caution">
    <text evidence="1">The sequence shown here is derived from an EMBL/GenBank/DDBJ whole genome shotgun (WGS) entry which is preliminary data.</text>
</comment>
<sequence length="79" mass="8673">MSQPVEECCPGIRRNLFWVATAGAPTVLGGAGCARGQGARASVRASDLEQTFFWPPLIFPCIYSFQRNPVAAMCTKRFY</sequence>
<evidence type="ECO:0000313" key="2">
    <source>
        <dbReference type="Proteomes" id="UP001222932"/>
    </source>
</evidence>
<dbReference type="EMBL" id="BTCM01000005">
    <property type="protein sequence ID" value="GMK58351.1"/>
    <property type="molecule type" value="Genomic_DNA"/>
</dbReference>
<dbReference type="Proteomes" id="UP001222932">
    <property type="component" value="Unassembled WGS sequence"/>
</dbReference>
<keyword evidence="2" id="KW-1185">Reference proteome</keyword>
<protein>
    <submittedName>
        <fullName evidence="1">Uncharacterized protein</fullName>
    </submittedName>
</protein>
<reference evidence="1" key="2">
    <citation type="submission" date="2023-06" db="EMBL/GenBank/DDBJ databases">
        <authorList>
            <person name="Kobayashi Y."/>
            <person name="Kayamori A."/>
            <person name="Aoki K."/>
            <person name="Shiwa Y."/>
            <person name="Fujita N."/>
            <person name="Sugita T."/>
            <person name="Iwasaki W."/>
            <person name="Tanaka N."/>
            <person name="Takashima M."/>
        </authorList>
    </citation>
    <scope>NUCLEOTIDE SEQUENCE</scope>
    <source>
        <strain evidence="1">HIS016</strain>
    </source>
</reference>
<organism evidence="1 2">
    <name type="scientific">Cutaneotrichosporon spelunceum</name>
    <dbReference type="NCBI Taxonomy" id="1672016"/>
    <lineage>
        <taxon>Eukaryota</taxon>
        <taxon>Fungi</taxon>
        <taxon>Dikarya</taxon>
        <taxon>Basidiomycota</taxon>
        <taxon>Agaricomycotina</taxon>
        <taxon>Tremellomycetes</taxon>
        <taxon>Trichosporonales</taxon>
        <taxon>Trichosporonaceae</taxon>
        <taxon>Cutaneotrichosporon</taxon>
    </lineage>
</organism>
<reference evidence="1" key="1">
    <citation type="journal article" date="2023" name="BMC Genomics">
        <title>Chromosome-level genome assemblies of Cutaneotrichosporon spp. (Trichosporonales, Basidiomycota) reveal imbalanced evolution between nucleotide sequences and chromosome synteny.</title>
        <authorList>
            <person name="Kobayashi Y."/>
            <person name="Kayamori A."/>
            <person name="Aoki K."/>
            <person name="Shiwa Y."/>
            <person name="Matsutani M."/>
            <person name="Fujita N."/>
            <person name="Sugita T."/>
            <person name="Iwasaki W."/>
            <person name="Tanaka N."/>
            <person name="Takashima M."/>
        </authorList>
    </citation>
    <scope>NUCLEOTIDE SEQUENCE</scope>
    <source>
        <strain evidence="1">HIS016</strain>
    </source>
</reference>
<proteinExistence type="predicted"/>
<accession>A0AAD3TXH2</accession>
<dbReference type="AlphaFoldDB" id="A0AAD3TXH2"/>
<name>A0AAD3TXH2_9TREE</name>